<dbReference type="CDD" id="cd09076">
    <property type="entry name" value="L1-EN"/>
    <property type="match status" value="1"/>
</dbReference>
<name>A0A6G0VJ59_APHCR</name>
<comment type="caution">
    <text evidence="3">The sequence shown here is derived from an EMBL/GenBank/DDBJ whole genome shotgun (WGS) entry which is preliminary data.</text>
</comment>
<dbReference type="OrthoDB" id="5828726at2759"/>
<organism evidence="3 4">
    <name type="scientific">Aphis craccivora</name>
    <name type="common">Cowpea aphid</name>
    <dbReference type="NCBI Taxonomy" id="307492"/>
    <lineage>
        <taxon>Eukaryota</taxon>
        <taxon>Metazoa</taxon>
        <taxon>Ecdysozoa</taxon>
        <taxon>Arthropoda</taxon>
        <taxon>Hexapoda</taxon>
        <taxon>Insecta</taxon>
        <taxon>Pterygota</taxon>
        <taxon>Neoptera</taxon>
        <taxon>Paraneoptera</taxon>
        <taxon>Hemiptera</taxon>
        <taxon>Sternorrhyncha</taxon>
        <taxon>Aphidomorpha</taxon>
        <taxon>Aphidoidea</taxon>
        <taxon>Aphididae</taxon>
        <taxon>Aphidini</taxon>
        <taxon>Aphis</taxon>
        <taxon>Aphis</taxon>
    </lineage>
</organism>
<proteinExistence type="predicted"/>
<evidence type="ECO:0000259" key="2">
    <source>
        <dbReference type="Pfam" id="PF03372"/>
    </source>
</evidence>
<sequence>MLCSGSKKKPQTRFNGKRHGNGNTELTFGTWNVRTLYKPGAAQSMIKEVEKYGLGILALQEIRWKEAGSIDMGNMTILFGGCDERGQYGVGFAVRKNIVPTIKDFRIINPRLALLKIETKWFDIVFINVHAPTEDKSQQEKEDFYTEIEQLLEGISNSKIKIVLGDMNAKIGKERSYT</sequence>
<dbReference type="Gene3D" id="3.60.10.10">
    <property type="entry name" value="Endonuclease/exonuclease/phosphatase"/>
    <property type="match status" value="1"/>
</dbReference>
<protein>
    <submittedName>
        <fullName evidence="3">Craniofacial development protein 2-like</fullName>
    </submittedName>
</protein>
<dbReference type="Proteomes" id="UP000478052">
    <property type="component" value="Unassembled WGS sequence"/>
</dbReference>
<keyword evidence="4" id="KW-1185">Reference proteome</keyword>
<dbReference type="InterPro" id="IPR036691">
    <property type="entry name" value="Endo/exonu/phosph_ase_sf"/>
</dbReference>
<dbReference type="AlphaFoldDB" id="A0A6G0VJ59"/>
<dbReference type="EMBL" id="VUJU01016358">
    <property type="protein sequence ID" value="KAF0689236.1"/>
    <property type="molecule type" value="Genomic_DNA"/>
</dbReference>
<dbReference type="InterPro" id="IPR005135">
    <property type="entry name" value="Endo/exonuclease/phosphatase"/>
</dbReference>
<evidence type="ECO:0000256" key="1">
    <source>
        <dbReference type="SAM" id="MobiDB-lite"/>
    </source>
</evidence>
<accession>A0A6G0VJ59</accession>
<evidence type="ECO:0000313" key="4">
    <source>
        <dbReference type="Proteomes" id="UP000478052"/>
    </source>
</evidence>
<dbReference type="Pfam" id="PF03372">
    <property type="entry name" value="Exo_endo_phos"/>
    <property type="match status" value="1"/>
</dbReference>
<dbReference type="GO" id="GO:0003824">
    <property type="term" value="F:catalytic activity"/>
    <property type="evidence" value="ECO:0007669"/>
    <property type="project" value="InterPro"/>
</dbReference>
<gene>
    <name evidence="3" type="ORF">FWK35_00032714</name>
</gene>
<feature type="region of interest" description="Disordered" evidence="1">
    <location>
        <begin position="1"/>
        <end position="21"/>
    </location>
</feature>
<dbReference type="SUPFAM" id="SSF56219">
    <property type="entry name" value="DNase I-like"/>
    <property type="match status" value="1"/>
</dbReference>
<feature type="compositionally biased region" description="Basic residues" evidence="1">
    <location>
        <begin position="1"/>
        <end position="20"/>
    </location>
</feature>
<evidence type="ECO:0000313" key="3">
    <source>
        <dbReference type="EMBL" id="KAF0689236.1"/>
    </source>
</evidence>
<reference evidence="3 4" key="1">
    <citation type="submission" date="2019-08" db="EMBL/GenBank/DDBJ databases">
        <title>Whole genome of Aphis craccivora.</title>
        <authorList>
            <person name="Voronova N.V."/>
            <person name="Shulinski R.S."/>
            <person name="Bandarenka Y.V."/>
            <person name="Zhorov D.G."/>
            <person name="Warner D."/>
        </authorList>
    </citation>
    <scope>NUCLEOTIDE SEQUENCE [LARGE SCALE GENOMIC DNA]</scope>
    <source>
        <strain evidence="3">180601</strain>
        <tissue evidence="3">Whole Body</tissue>
    </source>
</reference>
<feature type="domain" description="Endonuclease/exonuclease/phosphatase" evidence="2">
    <location>
        <begin position="29"/>
        <end position="169"/>
    </location>
</feature>